<dbReference type="EMBL" id="SLZQ01000003">
    <property type="protein sequence ID" value="TCS37930.1"/>
    <property type="molecule type" value="Genomic_DNA"/>
</dbReference>
<proteinExistence type="predicted"/>
<accession>A0A4V2UIY3</accession>
<protein>
    <submittedName>
        <fullName evidence="1">Uncharacterized protein</fullName>
    </submittedName>
</protein>
<name>A0A4V2UIY3_PAULE</name>
<evidence type="ECO:0000313" key="2">
    <source>
        <dbReference type="Proteomes" id="UP000295382"/>
    </source>
</evidence>
<dbReference type="OrthoDB" id="8777575at2"/>
<reference evidence="1 2" key="1">
    <citation type="submission" date="2019-03" db="EMBL/GenBank/DDBJ databases">
        <title>Genomic Encyclopedia of Type Strains, Phase IV (KMG-IV): sequencing the most valuable type-strain genomes for metagenomic binning, comparative biology and taxonomic classification.</title>
        <authorList>
            <person name="Goeker M."/>
        </authorList>
    </citation>
    <scope>NUCLEOTIDE SEQUENCE [LARGE SCALE GENOMIC DNA]</scope>
    <source>
        <strain evidence="1 2">DSM 7445</strain>
    </source>
</reference>
<organism evidence="1 2">
    <name type="scientific">Paucimonas lemoignei</name>
    <name type="common">Pseudomonas lemoignei</name>
    <dbReference type="NCBI Taxonomy" id="29443"/>
    <lineage>
        <taxon>Bacteria</taxon>
        <taxon>Pseudomonadati</taxon>
        <taxon>Pseudomonadota</taxon>
        <taxon>Betaproteobacteria</taxon>
        <taxon>Burkholderiales</taxon>
        <taxon>Burkholderiaceae</taxon>
        <taxon>Paucimonas</taxon>
    </lineage>
</organism>
<dbReference type="AlphaFoldDB" id="A0A4V2UIY3"/>
<keyword evidence="2" id="KW-1185">Reference proteome</keyword>
<comment type="caution">
    <text evidence="1">The sequence shown here is derived from an EMBL/GenBank/DDBJ whole genome shotgun (WGS) entry which is preliminary data.</text>
</comment>
<evidence type="ECO:0000313" key="1">
    <source>
        <dbReference type="EMBL" id="TCS37930.1"/>
    </source>
</evidence>
<gene>
    <name evidence="1" type="ORF">EDC30_103222</name>
</gene>
<sequence>MKCFVVKMRKAGVAVPRFQLREQPEYFGDLTITDIRDEGLYRIVKQAKLVHQFGDTKRTHLLLEPHILWMNEDRFVLAGFERADVEGKQVEFAQSWLCRSEALQDELRK</sequence>
<dbReference type="Proteomes" id="UP000295382">
    <property type="component" value="Unassembled WGS sequence"/>
</dbReference>